<name>A0AAU9J6J6_9CILI</name>
<sequence length="146" mass="17069">MDRSESTEALFQVLGSQKQRMKSYEQSIRDSNKSIENYVIEQVKHKREIQESVARNPFKLHGEAGETVSRILNLLDWWKTNQQEEQKELLSDVEINLQEADEILNKLKDEVNSRKIYGGSKVPSRIKNKLKEMNQKARQKSVNKIP</sequence>
<feature type="coiled-coil region" evidence="1">
    <location>
        <begin position="83"/>
        <end position="110"/>
    </location>
</feature>
<keyword evidence="1" id="KW-0175">Coiled coil</keyword>
<comment type="caution">
    <text evidence="3">The sequence shown here is derived from an EMBL/GenBank/DDBJ whole genome shotgun (WGS) entry which is preliminary data.</text>
</comment>
<dbReference type="SUPFAM" id="SSF47661">
    <property type="entry name" value="t-snare proteins"/>
    <property type="match status" value="1"/>
</dbReference>
<feature type="region of interest" description="Disordered" evidence="2">
    <location>
        <begin position="120"/>
        <end position="146"/>
    </location>
</feature>
<dbReference type="Gene3D" id="1.20.58.400">
    <property type="entry name" value="t-snare proteins"/>
    <property type="match status" value="1"/>
</dbReference>
<dbReference type="GO" id="GO:0016020">
    <property type="term" value="C:membrane"/>
    <property type="evidence" value="ECO:0007669"/>
    <property type="project" value="InterPro"/>
</dbReference>
<dbReference type="GO" id="GO:0016192">
    <property type="term" value="P:vesicle-mediated transport"/>
    <property type="evidence" value="ECO:0007669"/>
    <property type="project" value="InterPro"/>
</dbReference>
<gene>
    <name evidence="3" type="ORF">BSTOLATCC_MIC27481</name>
</gene>
<dbReference type="AlphaFoldDB" id="A0AAU9J6J6"/>
<keyword evidence="4" id="KW-1185">Reference proteome</keyword>
<dbReference type="InterPro" id="IPR010989">
    <property type="entry name" value="SNARE"/>
</dbReference>
<evidence type="ECO:0000313" key="3">
    <source>
        <dbReference type="EMBL" id="CAG9320905.1"/>
    </source>
</evidence>
<dbReference type="Proteomes" id="UP001162131">
    <property type="component" value="Unassembled WGS sequence"/>
</dbReference>
<accession>A0AAU9J6J6</accession>
<feature type="compositionally biased region" description="Basic residues" evidence="2">
    <location>
        <begin position="137"/>
        <end position="146"/>
    </location>
</feature>
<protein>
    <submittedName>
        <fullName evidence="3">Uncharacterized protein</fullName>
    </submittedName>
</protein>
<evidence type="ECO:0000313" key="4">
    <source>
        <dbReference type="Proteomes" id="UP001162131"/>
    </source>
</evidence>
<proteinExistence type="predicted"/>
<dbReference type="InterPro" id="IPR038407">
    <property type="entry name" value="v-SNARE_N_sf"/>
</dbReference>
<evidence type="ECO:0000256" key="2">
    <source>
        <dbReference type="SAM" id="MobiDB-lite"/>
    </source>
</evidence>
<evidence type="ECO:0000256" key="1">
    <source>
        <dbReference type="SAM" id="Coils"/>
    </source>
</evidence>
<dbReference type="EMBL" id="CAJZBQ010000027">
    <property type="protein sequence ID" value="CAG9320905.1"/>
    <property type="molecule type" value="Genomic_DNA"/>
</dbReference>
<organism evidence="3 4">
    <name type="scientific">Blepharisma stoltei</name>
    <dbReference type="NCBI Taxonomy" id="1481888"/>
    <lineage>
        <taxon>Eukaryota</taxon>
        <taxon>Sar</taxon>
        <taxon>Alveolata</taxon>
        <taxon>Ciliophora</taxon>
        <taxon>Postciliodesmatophora</taxon>
        <taxon>Heterotrichea</taxon>
        <taxon>Heterotrichida</taxon>
        <taxon>Blepharismidae</taxon>
        <taxon>Blepharisma</taxon>
    </lineage>
</organism>
<reference evidence="3" key="1">
    <citation type="submission" date="2021-09" db="EMBL/GenBank/DDBJ databases">
        <authorList>
            <consortium name="AG Swart"/>
            <person name="Singh M."/>
            <person name="Singh A."/>
            <person name="Seah K."/>
            <person name="Emmerich C."/>
        </authorList>
    </citation>
    <scope>NUCLEOTIDE SEQUENCE</scope>
    <source>
        <strain evidence="3">ATCC30299</strain>
    </source>
</reference>